<dbReference type="Gene3D" id="2.60.200.20">
    <property type="match status" value="1"/>
</dbReference>
<feature type="region of interest" description="Disordered" evidence="1">
    <location>
        <begin position="167"/>
        <end position="252"/>
    </location>
</feature>
<dbReference type="PROSITE" id="PS50006">
    <property type="entry name" value="FHA_DOMAIN"/>
    <property type="match status" value="1"/>
</dbReference>
<evidence type="ECO:0000313" key="3">
    <source>
        <dbReference type="EMBL" id="QSQ26688.1"/>
    </source>
</evidence>
<dbReference type="Pfam" id="PF00498">
    <property type="entry name" value="FHA"/>
    <property type="match status" value="1"/>
</dbReference>
<dbReference type="Proteomes" id="UP000662747">
    <property type="component" value="Chromosome"/>
</dbReference>
<keyword evidence="4" id="KW-1185">Reference proteome</keyword>
<evidence type="ECO:0000313" key="4">
    <source>
        <dbReference type="Proteomes" id="UP000662747"/>
    </source>
</evidence>
<dbReference type="EMBL" id="CP071090">
    <property type="protein sequence ID" value="QSQ26688.1"/>
    <property type="molecule type" value="Genomic_DNA"/>
</dbReference>
<proteinExistence type="predicted"/>
<feature type="domain" description="FHA" evidence="2">
    <location>
        <begin position="283"/>
        <end position="332"/>
    </location>
</feature>
<dbReference type="SMART" id="SM00240">
    <property type="entry name" value="FHA"/>
    <property type="match status" value="1"/>
</dbReference>
<dbReference type="InterPro" id="IPR000253">
    <property type="entry name" value="FHA_dom"/>
</dbReference>
<feature type="compositionally biased region" description="Acidic residues" evidence="1">
    <location>
        <begin position="170"/>
        <end position="219"/>
    </location>
</feature>
<name>A0ABX7P898_9BACT</name>
<reference evidence="3 4" key="1">
    <citation type="submission" date="2021-02" db="EMBL/GenBank/DDBJ databases">
        <title>De Novo genome assembly of isolated myxobacteria.</title>
        <authorList>
            <person name="Stevens D.C."/>
        </authorList>
    </citation>
    <scope>NUCLEOTIDE SEQUENCE [LARGE SCALE GENOMIC DNA]</scope>
    <source>
        <strain evidence="4">SCPEA02</strain>
    </source>
</reference>
<sequence length="355" mass="37842">MNRTSRTVSVSDPLWTALETMSREMGVDRDVLLNQAIFSLARQFGFITPTQVSLLDGTTAAAPRAPEPVQPVSAPVVQPPVEVARTTEGSEVAVSAPKVATDVGPASVTLEEAEPSETEAVLAAIRPEPEAPAPQVDVEALRPAVVARIRDILADVDRLVEPVNEQLREEAEDSEDEDDSDDEDVSDDDESSEDEGASDDDEGSDEDEEGATGDNEVTDDGASGVGAFDDDDDSPSEGGGLPVPTPKPPAPLETTIVVKTTSGVPLHVKLDDSEPVRVSRERFVIGRGAHCDLVVKSARVSREHAAVVREGAEYFIEDLTSSNGTWFDNTRIARRLVSDGEEYLLGGIRVTFSLG</sequence>
<dbReference type="SUPFAM" id="SSF49879">
    <property type="entry name" value="SMAD/FHA domain"/>
    <property type="match status" value="1"/>
</dbReference>
<dbReference type="CDD" id="cd00060">
    <property type="entry name" value="FHA"/>
    <property type="match status" value="1"/>
</dbReference>
<evidence type="ECO:0000259" key="2">
    <source>
        <dbReference type="PROSITE" id="PS50006"/>
    </source>
</evidence>
<organism evidence="3 4">
    <name type="scientific">Pyxidicoccus parkwayensis</name>
    <dbReference type="NCBI Taxonomy" id="2813578"/>
    <lineage>
        <taxon>Bacteria</taxon>
        <taxon>Pseudomonadati</taxon>
        <taxon>Myxococcota</taxon>
        <taxon>Myxococcia</taxon>
        <taxon>Myxococcales</taxon>
        <taxon>Cystobacterineae</taxon>
        <taxon>Myxococcaceae</taxon>
        <taxon>Pyxidicoccus</taxon>
    </lineage>
</organism>
<accession>A0ABX7P898</accession>
<dbReference type="InterPro" id="IPR008984">
    <property type="entry name" value="SMAD_FHA_dom_sf"/>
</dbReference>
<protein>
    <submittedName>
        <fullName evidence="3">FHA domain-containing protein</fullName>
    </submittedName>
</protein>
<dbReference type="RefSeq" id="WP_206728233.1">
    <property type="nucleotide sequence ID" value="NZ_CP071090.1"/>
</dbReference>
<evidence type="ECO:0000256" key="1">
    <source>
        <dbReference type="SAM" id="MobiDB-lite"/>
    </source>
</evidence>
<gene>
    <name evidence="3" type="ORF">JY651_17910</name>
</gene>